<dbReference type="InterPro" id="IPR000182">
    <property type="entry name" value="GNAT_dom"/>
</dbReference>
<dbReference type="OrthoDB" id="5419426at2"/>
<accession>A0A4Q9Z6Z3</accession>
<gene>
    <name evidence="3" type="ORF">EZL74_04485</name>
</gene>
<keyword evidence="4" id="KW-1185">Reference proteome</keyword>
<dbReference type="AlphaFoldDB" id="A0A4Q9Z6Z3"/>
<comment type="caution">
    <text evidence="3">The sequence shown here is derived from an EMBL/GenBank/DDBJ whole genome shotgun (WGS) entry which is preliminary data.</text>
</comment>
<protein>
    <submittedName>
        <fullName evidence="3">GNAT family N-acetyltransferase</fullName>
    </submittedName>
</protein>
<evidence type="ECO:0000256" key="1">
    <source>
        <dbReference type="ARBA" id="ARBA00022679"/>
    </source>
</evidence>
<dbReference type="GO" id="GO:0008080">
    <property type="term" value="F:N-acetyltransferase activity"/>
    <property type="evidence" value="ECO:0007669"/>
    <property type="project" value="InterPro"/>
</dbReference>
<keyword evidence="1 3" id="KW-0808">Transferase</keyword>
<dbReference type="PROSITE" id="PS51186">
    <property type="entry name" value="GNAT"/>
    <property type="match status" value="1"/>
</dbReference>
<dbReference type="PANTHER" id="PTHR13947:SF37">
    <property type="entry name" value="LD18367P"/>
    <property type="match status" value="1"/>
</dbReference>
<evidence type="ECO:0000313" key="4">
    <source>
        <dbReference type="Proteomes" id="UP000293300"/>
    </source>
</evidence>
<dbReference type="RefSeq" id="WP_131475397.1">
    <property type="nucleotide sequence ID" value="NZ_SJPE01000003.1"/>
</dbReference>
<organism evidence="3 4">
    <name type="scientific">Flavobacterium silvisoli</name>
    <dbReference type="NCBI Taxonomy" id="2529433"/>
    <lineage>
        <taxon>Bacteria</taxon>
        <taxon>Pseudomonadati</taxon>
        <taxon>Bacteroidota</taxon>
        <taxon>Flavobacteriia</taxon>
        <taxon>Flavobacteriales</taxon>
        <taxon>Flavobacteriaceae</taxon>
        <taxon>Flavobacterium</taxon>
    </lineage>
</organism>
<name>A0A4Q9Z6Z3_9FLAO</name>
<dbReference type="CDD" id="cd04301">
    <property type="entry name" value="NAT_SF"/>
    <property type="match status" value="1"/>
</dbReference>
<dbReference type="Pfam" id="PF00583">
    <property type="entry name" value="Acetyltransf_1"/>
    <property type="match status" value="1"/>
</dbReference>
<dbReference type="InterPro" id="IPR050769">
    <property type="entry name" value="NAT_camello-type"/>
</dbReference>
<sequence length="165" mass="18655">MEGIRIREIQKSDNEQLAAVIREVFIADGYPKTGTAFADPQLNFMFETYNRPRSVYFVVEENNSIIGGAGVGPLENSTENICELQKMYFLKEARGKGIGAQLIQKCLAKAREFGYEKCYLETLPEMLAAQHLYRKAGFEYLCEPLGATGHTTCPIWMLKELKTDN</sequence>
<reference evidence="3 4" key="1">
    <citation type="submission" date="2019-02" db="EMBL/GenBank/DDBJ databases">
        <title>Flavobacterium sp. RD-2-33 isolated from forest soil.</title>
        <authorList>
            <person name="Chaudhary D.K."/>
        </authorList>
    </citation>
    <scope>NUCLEOTIDE SEQUENCE [LARGE SCALE GENOMIC DNA]</scope>
    <source>
        <strain evidence="3 4">RD-2-33</strain>
    </source>
</reference>
<evidence type="ECO:0000313" key="3">
    <source>
        <dbReference type="EMBL" id="TBX70437.1"/>
    </source>
</evidence>
<dbReference type="InterPro" id="IPR016181">
    <property type="entry name" value="Acyl_CoA_acyltransferase"/>
</dbReference>
<feature type="domain" description="N-acetyltransferase" evidence="2">
    <location>
        <begin position="4"/>
        <end position="162"/>
    </location>
</feature>
<proteinExistence type="predicted"/>
<dbReference type="PANTHER" id="PTHR13947">
    <property type="entry name" value="GNAT FAMILY N-ACETYLTRANSFERASE"/>
    <property type="match status" value="1"/>
</dbReference>
<evidence type="ECO:0000259" key="2">
    <source>
        <dbReference type="PROSITE" id="PS51186"/>
    </source>
</evidence>
<dbReference type="EMBL" id="SJPE01000003">
    <property type="protein sequence ID" value="TBX70437.1"/>
    <property type="molecule type" value="Genomic_DNA"/>
</dbReference>
<dbReference type="SUPFAM" id="SSF55729">
    <property type="entry name" value="Acyl-CoA N-acyltransferases (Nat)"/>
    <property type="match status" value="1"/>
</dbReference>
<dbReference type="Proteomes" id="UP000293300">
    <property type="component" value="Unassembled WGS sequence"/>
</dbReference>
<dbReference type="Gene3D" id="3.40.630.30">
    <property type="match status" value="1"/>
</dbReference>